<dbReference type="EC" id="1.1.1.25" evidence="10"/>
<comment type="catalytic activity">
    <reaction evidence="8">
        <text>shikimate + NAD(+) = 3-dehydroshikimate + NADH + H(+)</text>
        <dbReference type="Rhea" id="RHEA:17741"/>
        <dbReference type="ChEBI" id="CHEBI:15378"/>
        <dbReference type="ChEBI" id="CHEBI:16630"/>
        <dbReference type="ChEBI" id="CHEBI:36208"/>
        <dbReference type="ChEBI" id="CHEBI:57540"/>
        <dbReference type="ChEBI" id="CHEBI:57945"/>
    </reaction>
</comment>
<evidence type="ECO:0000313" key="14">
    <source>
        <dbReference type="Proteomes" id="UP000559117"/>
    </source>
</evidence>
<comment type="function">
    <text evidence="10">Involved in the biosynthesis of the chorismate, which leads to the biosynthesis of aromatic amino acids. Catalyzes the reversible NADPH linked reduction of 3-dehydroshikimate (DHSA) to yield shikimate (SA).</text>
</comment>
<dbReference type="FunFam" id="3.40.50.720:FF:000086">
    <property type="entry name" value="Quinate/shikimate dehydrogenase"/>
    <property type="match status" value="1"/>
</dbReference>
<dbReference type="GO" id="GO:0050661">
    <property type="term" value="F:NADP binding"/>
    <property type="evidence" value="ECO:0007669"/>
    <property type="project" value="InterPro"/>
</dbReference>
<dbReference type="UniPathway" id="UPA00053">
    <property type="reaction ID" value="UER00087"/>
</dbReference>
<feature type="binding site" evidence="10">
    <location>
        <position position="68"/>
    </location>
    <ligand>
        <name>shikimate</name>
        <dbReference type="ChEBI" id="CHEBI:36208"/>
    </ligand>
</feature>
<dbReference type="InterPro" id="IPR006151">
    <property type="entry name" value="Shikm_DH/Glu-tRNA_Rdtase"/>
</dbReference>
<evidence type="ECO:0000259" key="12">
    <source>
        <dbReference type="Pfam" id="PF08501"/>
    </source>
</evidence>
<evidence type="ECO:0000256" key="6">
    <source>
        <dbReference type="ARBA" id="ARBA00049442"/>
    </source>
</evidence>
<dbReference type="InterPro" id="IPR011342">
    <property type="entry name" value="Shikimate_DH"/>
</dbReference>
<dbReference type="AlphaFoldDB" id="A0A840UU79"/>
<comment type="catalytic activity">
    <reaction evidence="7">
        <text>L-quinate + NAD(+) = 3-dehydroquinate + NADH + H(+)</text>
        <dbReference type="Rhea" id="RHEA:22364"/>
        <dbReference type="ChEBI" id="CHEBI:15378"/>
        <dbReference type="ChEBI" id="CHEBI:29751"/>
        <dbReference type="ChEBI" id="CHEBI:32364"/>
        <dbReference type="ChEBI" id="CHEBI:57540"/>
        <dbReference type="ChEBI" id="CHEBI:57945"/>
        <dbReference type="EC" id="1.1.1.24"/>
    </reaction>
</comment>
<feature type="domain" description="Quinate/shikimate 5-dehydrogenase/glutamyl-tRNA reductase" evidence="11">
    <location>
        <begin position="118"/>
        <end position="180"/>
    </location>
</feature>
<evidence type="ECO:0000256" key="3">
    <source>
        <dbReference type="ARBA" id="ARBA00022857"/>
    </source>
</evidence>
<keyword evidence="2 10" id="KW-0028">Amino-acid biosynthesis</keyword>
<comment type="caution">
    <text evidence="13">The sequence shown here is derived from an EMBL/GenBank/DDBJ whole genome shotgun (WGS) entry which is preliminary data.</text>
</comment>
<dbReference type="CDD" id="cd01065">
    <property type="entry name" value="NAD_bind_Shikimate_DH"/>
    <property type="match status" value="1"/>
</dbReference>
<dbReference type="GO" id="GO:0030266">
    <property type="term" value="F:quinate 3-dehydrogenase (NAD+) activity"/>
    <property type="evidence" value="ECO:0007669"/>
    <property type="project" value="UniProtKB-EC"/>
</dbReference>
<evidence type="ECO:0000256" key="10">
    <source>
        <dbReference type="HAMAP-Rule" id="MF_00222"/>
    </source>
</evidence>
<sequence>MTIYTGKTKNLGVIGYPVHHSLSPVIQNTVLQSMHLDYAYTALPVKEELLCDAVFGLKALNFTGFNVTIPHKINIMQYLDFIDDAARLIGAVNTVVIKDNKLYGYNTDHEGFINALHDRKFSLENKVVTLLGAGGAARAVIYSLLTAGIKKLYIGARNKEKAQKTANDFSHLGTIEVCNWQEEKFAEWLTQTELLVNTTPLGMYPYTDEMPPVNLAILPTNTLIYDIIYTPEKTKLLLEAEKNNHTILNGEYMLAGQGAAALKKWTNRTDIDIDLMRIALHKSLTGK</sequence>
<evidence type="ECO:0000256" key="4">
    <source>
        <dbReference type="ARBA" id="ARBA00023002"/>
    </source>
</evidence>
<feature type="binding site" evidence="10">
    <location>
        <begin position="132"/>
        <end position="136"/>
    </location>
    <ligand>
        <name>NADP(+)</name>
        <dbReference type="ChEBI" id="CHEBI:58349"/>
    </ligand>
</feature>
<dbReference type="Pfam" id="PF08501">
    <property type="entry name" value="Shikimate_dh_N"/>
    <property type="match status" value="1"/>
</dbReference>
<evidence type="ECO:0000256" key="2">
    <source>
        <dbReference type="ARBA" id="ARBA00022605"/>
    </source>
</evidence>
<comment type="catalytic activity">
    <reaction evidence="6 10">
        <text>shikimate + NADP(+) = 3-dehydroshikimate + NADPH + H(+)</text>
        <dbReference type="Rhea" id="RHEA:17737"/>
        <dbReference type="ChEBI" id="CHEBI:15378"/>
        <dbReference type="ChEBI" id="CHEBI:16630"/>
        <dbReference type="ChEBI" id="CHEBI:36208"/>
        <dbReference type="ChEBI" id="CHEBI:57783"/>
        <dbReference type="ChEBI" id="CHEBI:58349"/>
        <dbReference type="EC" id="1.1.1.25"/>
    </reaction>
</comment>
<dbReference type="RefSeq" id="WP_221300587.1">
    <property type="nucleotide sequence ID" value="NZ_JACHFH010000018.1"/>
</dbReference>
<reference evidence="13 14" key="1">
    <citation type="submission" date="2020-08" db="EMBL/GenBank/DDBJ databases">
        <title>Genomic Encyclopedia of Type Strains, Phase IV (KMG-IV): sequencing the most valuable type-strain genomes for metagenomic binning, comparative biology and taxonomic classification.</title>
        <authorList>
            <person name="Goeker M."/>
        </authorList>
    </citation>
    <scope>NUCLEOTIDE SEQUENCE [LARGE SCALE GENOMIC DNA]</scope>
    <source>
        <strain evidence="13 14">DSM 24661</strain>
    </source>
</reference>
<dbReference type="InterPro" id="IPR022893">
    <property type="entry name" value="Shikimate_DH_fam"/>
</dbReference>
<keyword evidence="14" id="KW-1185">Reference proteome</keyword>
<evidence type="ECO:0000313" key="13">
    <source>
        <dbReference type="EMBL" id="MBB5336503.1"/>
    </source>
</evidence>
<dbReference type="Gene3D" id="3.40.50.10860">
    <property type="entry name" value="Leucine Dehydrogenase, chain A, domain 1"/>
    <property type="match status" value="1"/>
</dbReference>
<feature type="binding site" evidence="10">
    <location>
        <position position="257"/>
    </location>
    <ligand>
        <name>shikimate</name>
        <dbReference type="ChEBI" id="CHEBI:36208"/>
    </ligand>
</feature>
<keyword evidence="3 10" id="KW-0521">NADP</keyword>
<feature type="binding site" evidence="10">
    <location>
        <begin position="21"/>
        <end position="23"/>
    </location>
    <ligand>
        <name>shikimate</name>
        <dbReference type="ChEBI" id="CHEBI:36208"/>
    </ligand>
</feature>
<comment type="pathway">
    <text evidence="9">Aromatic compound metabolism; 3,4-dihydroxybenzoate biosynthesis; 3-dehydroquinate from D-quinate (NAD(+) route).</text>
</comment>
<dbReference type="GO" id="GO:0004764">
    <property type="term" value="F:shikimate 3-dehydrogenase (NADP+) activity"/>
    <property type="evidence" value="ECO:0007669"/>
    <property type="project" value="UniProtKB-UniRule"/>
</dbReference>
<dbReference type="PANTHER" id="PTHR21089">
    <property type="entry name" value="SHIKIMATE DEHYDROGENASE"/>
    <property type="match status" value="1"/>
</dbReference>
<feature type="active site" description="Proton acceptor" evidence="10">
    <location>
        <position position="72"/>
    </location>
</feature>
<evidence type="ECO:0000256" key="7">
    <source>
        <dbReference type="ARBA" id="ARBA00051639"/>
    </source>
</evidence>
<name>A0A840UU79_9FIRM</name>
<dbReference type="Pfam" id="PF01488">
    <property type="entry name" value="Shikimate_DH"/>
    <property type="match status" value="1"/>
</dbReference>
<evidence type="ECO:0000256" key="5">
    <source>
        <dbReference type="ARBA" id="ARBA00023141"/>
    </source>
</evidence>
<comment type="similarity">
    <text evidence="10">Belongs to the shikimate dehydrogenase family.</text>
</comment>
<evidence type="ECO:0000256" key="1">
    <source>
        <dbReference type="ARBA" id="ARBA00004871"/>
    </source>
</evidence>
<dbReference type="InterPro" id="IPR036291">
    <property type="entry name" value="NAD(P)-bd_dom_sf"/>
</dbReference>
<feature type="binding site" evidence="10">
    <location>
        <position position="93"/>
    </location>
    <ligand>
        <name>shikimate</name>
        <dbReference type="ChEBI" id="CHEBI:36208"/>
    </ligand>
</feature>
<dbReference type="GO" id="GO:0009073">
    <property type="term" value="P:aromatic amino acid family biosynthetic process"/>
    <property type="evidence" value="ECO:0007669"/>
    <property type="project" value="UniProtKB-KW"/>
</dbReference>
<dbReference type="SUPFAM" id="SSF51735">
    <property type="entry name" value="NAD(P)-binding Rossmann-fold domains"/>
    <property type="match status" value="1"/>
</dbReference>
<dbReference type="NCBIfam" id="TIGR00507">
    <property type="entry name" value="aroE"/>
    <property type="match status" value="1"/>
</dbReference>
<dbReference type="Proteomes" id="UP000559117">
    <property type="component" value="Unassembled WGS sequence"/>
</dbReference>
<feature type="binding site" evidence="10">
    <location>
        <position position="108"/>
    </location>
    <ligand>
        <name>shikimate</name>
        <dbReference type="ChEBI" id="CHEBI:36208"/>
    </ligand>
</feature>
<dbReference type="GO" id="GO:0009423">
    <property type="term" value="P:chorismate biosynthetic process"/>
    <property type="evidence" value="ECO:0007669"/>
    <property type="project" value="UniProtKB-UniRule"/>
</dbReference>
<dbReference type="EMBL" id="JACHFH010000018">
    <property type="protein sequence ID" value="MBB5336503.1"/>
    <property type="molecule type" value="Genomic_DNA"/>
</dbReference>
<proteinExistence type="inferred from homology"/>
<dbReference type="Gene3D" id="3.40.50.720">
    <property type="entry name" value="NAD(P)-binding Rossmann-like Domain"/>
    <property type="match status" value="1"/>
</dbReference>
<gene>
    <name evidence="10" type="primary">aroE</name>
    <name evidence="13" type="ORF">HNR32_001652</name>
</gene>
<feature type="binding site" evidence="10">
    <location>
        <position position="250"/>
    </location>
    <ligand>
        <name>NADP(+)</name>
        <dbReference type="ChEBI" id="CHEBI:58349"/>
    </ligand>
</feature>
<comment type="caution">
    <text evidence="10">Lacks conserved residue(s) required for the propagation of feature annotation.</text>
</comment>
<accession>A0A840UU79</accession>
<dbReference type="InterPro" id="IPR046346">
    <property type="entry name" value="Aminoacid_DH-like_N_sf"/>
</dbReference>
<feature type="binding site" evidence="10">
    <location>
        <position position="84"/>
    </location>
    <ligand>
        <name>NADP(+)</name>
        <dbReference type="ChEBI" id="CHEBI:58349"/>
    </ligand>
</feature>
<keyword evidence="5 10" id="KW-0057">Aromatic amino acid biosynthesis</keyword>
<evidence type="ECO:0000256" key="9">
    <source>
        <dbReference type="ARBA" id="ARBA00060613"/>
    </source>
</evidence>
<comment type="pathway">
    <text evidence="1 10">Metabolic intermediate biosynthesis; chorismate biosynthesis; chorismate from D-erythrose 4-phosphate and phosphoenolpyruvate: step 4/7.</text>
</comment>
<feature type="binding site" evidence="10">
    <location>
        <position position="227"/>
    </location>
    <ligand>
        <name>NADP(+)</name>
        <dbReference type="ChEBI" id="CHEBI:58349"/>
    </ligand>
</feature>
<organism evidence="13 14">
    <name type="scientific">Pectinatus brassicae</name>
    <dbReference type="NCBI Taxonomy" id="862415"/>
    <lineage>
        <taxon>Bacteria</taxon>
        <taxon>Bacillati</taxon>
        <taxon>Bacillota</taxon>
        <taxon>Negativicutes</taxon>
        <taxon>Selenomonadales</taxon>
        <taxon>Selenomonadaceae</taxon>
        <taxon>Pectinatus</taxon>
    </lineage>
</organism>
<feature type="binding site" evidence="10">
    <location>
        <position position="229"/>
    </location>
    <ligand>
        <name>shikimate</name>
        <dbReference type="ChEBI" id="CHEBI:36208"/>
    </ligand>
</feature>
<dbReference type="HAMAP" id="MF_00222">
    <property type="entry name" value="Shikimate_DH_AroE"/>
    <property type="match status" value="1"/>
</dbReference>
<dbReference type="GO" id="GO:0008652">
    <property type="term" value="P:amino acid biosynthetic process"/>
    <property type="evidence" value="ECO:0007669"/>
    <property type="project" value="UniProtKB-KW"/>
</dbReference>
<dbReference type="PANTHER" id="PTHR21089:SF1">
    <property type="entry name" value="BIFUNCTIONAL 3-DEHYDROQUINATE DEHYDRATASE_SHIKIMATE DEHYDROGENASE, CHLOROPLASTIC"/>
    <property type="match status" value="1"/>
</dbReference>
<keyword evidence="4 10" id="KW-0560">Oxidoreductase</keyword>
<dbReference type="GO" id="GO:0019632">
    <property type="term" value="P:shikimate metabolic process"/>
    <property type="evidence" value="ECO:0007669"/>
    <property type="project" value="InterPro"/>
</dbReference>
<dbReference type="NCBIfam" id="NF001314">
    <property type="entry name" value="PRK00258.2-2"/>
    <property type="match status" value="1"/>
</dbReference>
<feature type="domain" description="Shikimate dehydrogenase substrate binding N-terminal" evidence="12">
    <location>
        <begin position="13"/>
        <end position="95"/>
    </location>
</feature>
<comment type="subunit">
    <text evidence="10">Homodimer.</text>
</comment>
<protein>
    <recommendedName>
        <fullName evidence="10">Shikimate dehydrogenase (NADP(+))</fullName>
        <shortName evidence="10">SDH</shortName>
        <ecNumber evidence="10">1.1.1.25</ecNumber>
    </recommendedName>
</protein>
<dbReference type="SUPFAM" id="SSF53223">
    <property type="entry name" value="Aminoacid dehydrogenase-like, N-terminal domain"/>
    <property type="match status" value="1"/>
</dbReference>
<evidence type="ECO:0000259" key="11">
    <source>
        <dbReference type="Pfam" id="PF01488"/>
    </source>
</evidence>
<evidence type="ECO:0000256" key="8">
    <source>
        <dbReference type="ARBA" id="ARBA00052329"/>
    </source>
</evidence>
<dbReference type="InterPro" id="IPR013708">
    <property type="entry name" value="Shikimate_DH-bd_N"/>
</dbReference>